<evidence type="ECO:0000313" key="2">
    <source>
        <dbReference type="EMBL" id="WAH63715.1"/>
    </source>
</evidence>
<protein>
    <submittedName>
        <fullName evidence="2">Uncharacterized protein</fullName>
    </submittedName>
</protein>
<keyword evidence="1" id="KW-0812">Transmembrane</keyword>
<reference evidence="2" key="1">
    <citation type="submission" date="2022-10" db="EMBL/GenBank/DDBJ databases">
        <title>Complete genome sequence resource for Xanthomonas hortorum isolated from Greek Oregano.</title>
        <authorList>
            <person name="Gonzalez-Tobon J."/>
            <person name="Helmann T.C."/>
            <person name="Daughtrey M."/>
            <person name="Stodghill P.V."/>
            <person name="Filiatrault M.J."/>
        </authorList>
    </citation>
    <scope>NUCLEOTIDE SEQUENCE</scope>
    <source>
        <strain evidence="2">Oregano 108</strain>
    </source>
</reference>
<dbReference type="Proteomes" id="UP001164737">
    <property type="component" value="Chromosome"/>
</dbReference>
<dbReference type="AlphaFoldDB" id="A0AA47EQZ4"/>
<dbReference type="EMBL" id="CP107241">
    <property type="protein sequence ID" value="WAH63715.1"/>
    <property type="molecule type" value="Genomic_DNA"/>
</dbReference>
<keyword evidence="1" id="KW-1133">Transmembrane helix</keyword>
<accession>A0AA47EQZ4</accession>
<evidence type="ECO:0000256" key="1">
    <source>
        <dbReference type="SAM" id="Phobius"/>
    </source>
</evidence>
<keyword evidence="1" id="KW-0472">Membrane</keyword>
<name>A0AA47EQZ4_9XANT</name>
<gene>
    <name evidence="2" type="ORF">OEG85_20115</name>
</gene>
<feature type="transmembrane region" description="Helical" evidence="1">
    <location>
        <begin position="81"/>
        <end position="99"/>
    </location>
</feature>
<proteinExistence type="predicted"/>
<sequence>MELHGIDAHQATSLASSDSSIHKARRRSCDLRLKVRANQVLFWIAAIYEPGQTVIHQGAYFSFVGSMLFVLLVLARYFPPVLYAVAVLNSGIAAFTYAFDVSHHGASLVIYTVATLVLAVGLVVACGLASGDTSEDRSK</sequence>
<organism evidence="2 3">
    <name type="scientific">Xanthomonas hortorum</name>
    <dbReference type="NCBI Taxonomy" id="56454"/>
    <lineage>
        <taxon>Bacteria</taxon>
        <taxon>Pseudomonadati</taxon>
        <taxon>Pseudomonadota</taxon>
        <taxon>Gammaproteobacteria</taxon>
        <taxon>Lysobacterales</taxon>
        <taxon>Lysobacteraceae</taxon>
        <taxon>Xanthomonas</taxon>
    </lineage>
</organism>
<feature type="transmembrane region" description="Helical" evidence="1">
    <location>
        <begin position="105"/>
        <end position="129"/>
    </location>
</feature>
<dbReference type="RefSeq" id="WP_268212791.1">
    <property type="nucleotide sequence ID" value="NZ_CP107241.1"/>
</dbReference>
<feature type="transmembrane region" description="Helical" evidence="1">
    <location>
        <begin position="54"/>
        <end position="74"/>
    </location>
</feature>
<evidence type="ECO:0000313" key="3">
    <source>
        <dbReference type="Proteomes" id="UP001164737"/>
    </source>
</evidence>